<dbReference type="InterPro" id="IPR008995">
    <property type="entry name" value="Mo/tungstate-bd_C_term_dom"/>
</dbReference>
<evidence type="ECO:0000313" key="7">
    <source>
        <dbReference type="Proteomes" id="UP000321717"/>
    </source>
</evidence>
<evidence type="ECO:0000256" key="1">
    <source>
        <dbReference type="ARBA" id="ARBA00005417"/>
    </source>
</evidence>
<proteinExistence type="inferred from homology"/>
<keyword evidence="7" id="KW-1185">Reference proteome</keyword>
<reference evidence="6 7" key="1">
    <citation type="submission" date="2019-07" db="EMBL/GenBank/DDBJ databases">
        <title>Whole genome shotgun sequence of Rhizobium naphthalenivorans NBRC 107585.</title>
        <authorList>
            <person name="Hosoyama A."/>
            <person name="Uohara A."/>
            <person name="Ohji S."/>
            <person name="Ichikawa N."/>
        </authorList>
    </citation>
    <scope>NUCLEOTIDE SEQUENCE [LARGE SCALE GENOMIC DNA]</scope>
    <source>
        <strain evidence="6 7">NBRC 107585</strain>
    </source>
</reference>
<dbReference type="Pfam" id="PF08402">
    <property type="entry name" value="TOBE_2"/>
    <property type="match status" value="1"/>
</dbReference>
<dbReference type="PROSITE" id="PS00211">
    <property type="entry name" value="ABC_TRANSPORTER_1"/>
    <property type="match status" value="1"/>
</dbReference>
<sequence>MSKAADIEIAAVSKVYGTTTAVDAISLKIPAGSYCCLLGPSGCGKTSTLRMIAGHESISSGDVLLGNVNVTDLPPARRGTAMMFQSYALFPHLDLVDNVAFSLKMKGIDKPTRRREAMEMLKLMQLEPYATRRPAQLSGGQQQRVALARALITKPEALLLDEPLSALDPFLKIRMRAELKKLQASLGMTFVHVTHSQEEAMALADLIVVMNDGRIEQAAPPRAVFEKPATAFVARFMGDHNVISGRIVERRANGTVIEVNGGGKFFALGQPPATQETADIAIRTDHVRLRASDSDTLGLTGIITNVEYLGATVKLSVNGAGVEDFTVVIDDADYFAKPVKPGEAVPLSWVEADAIVLGRLGE</sequence>
<dbReference type="InterPro" id="IPR050093">
    <property type="entry name" value="ABC_SmlMolc_Importer"/>
</dbReference>
<accession>A0A512HN05</accession>
<dbReference type="PROSITE" id="PS50893">
    <property type="entry name" value="ABC_TRANSPORTER_2"/>
    <property type="match status" value="1"/>
</dbReference>
<dbReference type="Proteomes" id="UP000321717">
    <property type="component" value="Unassembled WGS sequence"/>
</dbReference>
<keyword evidence="3" id="KW-0547">Nucleotide-binding</keyword>
<comment type="caution">
    <text evidence="6">The sequence shown here is derived from an EMBL/GenBank/DDBJ whole genome shotgun (WGS) entry which is preliminary data.</text>
</comment>
<dbReference type="InterPro" id="IPR013611">
    <property type="entry name" value="Transp-assoc_OB_typ2"/>
</dbReference>
<dbReference type="GO" id="GO:0022857">
    <property type="term" value="F:transmembrane transporter activity"/>
    <property type="evidence" value="ECO:0007669"/>
    <property type="project" value="InterPro"/>
</dbReference>
<dbReference type="InterPro" id="IPR003439">
    <property type="entry name" value="ABC_transporter-like_ATP-bd"/>
</dbReference>
<dbReference type="PANTHER" id="PTHR42781">
    <property type="entry name" value="SPERMIDINE/PUTRESCINE IMPORT ATP-BINDING PROTEIN POTA"/>
    <property type="match status" value="1"/>
</dbReference>
<dbReference type="Gene3D" id="3.40.50.300">
    <property type="entry name" value="P-loop containing nucleotide triphosphate hydrolases"/>
    <property type="match status" value="1"/>
</dbReference>
<keyword evidence="4 6" id="KW-0067">ATP-binding</keyword>
<dbReference type="EMBL" id="BJZP01000025">
    <property type="protein sequence ID" value="GEO86834.1"/>
    <property type="molecule type" value="Genomic_DNA"/>
</dbReference>
<gene>
    <name evidence="6" type="ORF">RNA01_37660</name>
</gene>
<evidence type="ECO:0000259" key="5">
    <source>
        <dbReference type="PROSITE" id="PS50893"/>
    </source>
</evidence>
<dbReference type="SUPFAM" id="SSF52540">
    <property type="entry name" value="P-loop containing nucleoside triphosphate hydrolases"/>
    <property type="match status" value="1"/>
</dbReference>
<protein>
    <submittedName>
        <fullName evidence="6">ABC transporter ATP-binding protein</fullName>
    </submittedName>
</protein>
<dbReference type="AlphaFoldDB" id="A0A512HN05"/>
<evidence type="ECO:0000256" key="2">
    <source>
        <dbReference type="ARBA" id="ARBA00022448"/>
    </source>
</evidence>
<dbReference type="FunFam" id="3.40.50.300:FF:000425">
    <property type="entry name" value="Probable ABC transporter, ATP-binding subunit"/>
    <property type="match status" value="1"/>
</dbReference>
<dbReference type="Gene3D" id="2.40.50.100">
    <property type="match status" value="1"/>
</dbReference>
<dbReference type="GO" id="GO:0005524">
    <property type="term" value="F:ATP binding"/>
    <property type="evidence" value="ECO:0007669"/>
    <property type="project" value="UniProtKB-KW"/>
</dbReference>
<name>A0A512HN05_9HYPH</name>
<keyword evidence="2" id="KW-0813">Transport</keyword>
<dbReference type="InterPro" id="IPR003593">
    <property type="entry name" value="AAA+_ATPase"/>
</dbReference>
<dbReference type="SMART" id="SM00382">
    <property type="entry name" value="AAA"/>
    <property type="match status" value="1"/>
</dbReference>
<dbReference type="GO" id="GO:0015697">
    <property type="term" value="P:quaternary ammonium group transport"/>
    <property type="evidence" value="ECO:0007669"/>
    <property type="project" value="UniProtKB-ARBA"/>
</dbReference>
<dbReference type="RefSeq" id="WP_147181716.1">
    <property type="nucleotide sequence ID" value="NZ_BJZP01000025.1"/>
</dbReference>
<evidence type="ECO:0000313" key="6">
    <source>
        <dbReference type="EMBL" id="GEO86834.1"/>
    </source>
</evidence>
<feature type="domain" description="ABC transporter" evidence="5">
    <location>
        <begin position="7"/>
        <end position="237"/>
    </location>
</feature>
<dbReference type="SUPFAM" id="SSF50331">
    <property type="entry name" value="MOP-like"/>
    <property type="match status" value="1"/>
</dbReference>
<dbReference type="GO" id="GO:0016887">
    <property type="term" value="F:ATP hydrolysis activity"/>
    <property type="evidence" value="ECO:0007669"/>
    <property type="project" value="InterPro"/>
</dbReference>
<dbReference type="InterPro" id="IPR027417">
    <property type="entry name" value="P-loop_NTPase"/>
</dbReference>
<dbReference type="OrthoDB" id="9802264at2"/>
<organism evidence="6 7">
    <name type="scientific">Ciceribacter naphthalenivorans</name>
    <dbReference type="NCBI Taxonomy" id="1118451"/>
    <lineage>
        <taxon>Bacteria</taxon>
        <taxon>Pseudomonadati</taxon>
        <taxon>Pseudomonadota</taxon>
        <taxon>Alphaproteobacteria</taxon>
        <taxon>Hyphomicrobiales</taxon>
        <taxon>Rhizobiaceae</taxon>
        <taxon>Ciceribacter</taxon>
    </lineage>
</organism>
<dbReference type="Pfam" id="PF00005">
    <property type="entry name" value="ABC_tran"/>
    <property type="match status" value="1"/>
</dbReference>
<dbReference type="InterPro" id="IPR017871">
    <property type="entry name" value="ABC_transporter-like_CS"/>
</dbReference>
<evidence type="ECO:0000256" key="3">
    <source>
        <dbReference type="ARBA" id="ARBA00022741"/>
    </source>
</evidence>
<evidence type="ECO:0000256" key="4">
    <source>
        <dbReference type="ARBA" id="ARBA00022840"/>
    </source>
</evidence>
<comment type="similarity">
    <text evidence="1">Belongs to the ABC transporter superfamily.</text>
</comment>
<dbReference type="GO" id="GO:0043190">
    <property type="term" value="C:ATP-binding cassette (ABC) transporter complex"/>
    <property type="evidence" value="ECO:0007669"/>
    <property type="project" value="InterPro"/>
</dbReference>
<dbReference type="PANTHER" id="PTHR42781:SF4">
    <property type="entry name" value="SPERMIDINE_PUTRESCINE IMPORT ATP-BINDING PROTEIN POTA"/>
    <property type="match status" value="1"/>
</dbReference>